<dbReference type="PANTHER" id="PTHR43639">
    <property type="entry name" value="OXIDOREDUCTASE, SHORT-CHAIN DEHYDROGENASE/REDUCTASE FAMILY (AFU_ORTHOLOGUE AFUA_5G02870)"/>
    <property type="match status" value="1"/>
</dbReference>
<accession>A0ABQ5U4Y0</accession>
<dbReference type="SUPFAM" id="SSF51735">
    <property type="entry name" value="NAD(P)-binding Rossmann-fold domains"/>
    <property type="match status" value="1"/>
</dbReference>
<dbReference type="EMBL" id="BSNF01000006">
    <property type="protein sequence ID" value="GLQ06250.1"/>
    <property type="molecule type" value="Genomic_DNA"/>
</dbReference>
<keyword evidence="2" id="KW-0560">Oxidoreductase</keyword>
<reference evidence="3" key="2">
    <citation type="submission" date="2023-01" db="EMBL/GenBank/DDBJ databases">
        <title>Draft genome sequence of Sneathiella chinensis strain NBRC 103408.</title>
        <authorList>
            <person name="Sun Q."/>
            <person name="Mori K."/>
        </authorList>
    </citation>
    <scope>NUCLEOTIDE SEQUENCE</scope>
    <source>
        <strain evidence="3">NBRC 103408</strain>
    </source>
</reference>
<evidence type="ECO:0000256" key="2">
    <source>
        <dbReference type="ARBA" id="ARBA00023002"/>
    </source>
</evidence>
<name>A0ABQ5U4Y0_9PROT</name>
<gene>
    <name evidence="3" type="ORF">GCM10007924_14710</name>
</gene>
<keyword evidence="4" id="KW-1185">Reference proteome</keyword>
<sequence length="249" mass="26771">MTKNALVTGAGKRIGRAIALKLAQEGWNIALHYNQSRQEAQDLARQIEALGVRTTCLQADLASPEQVAALIPQAADHLGPLTCLVNNASLFEPDDIGSIGPDSFRLHMAINLEAPVLLSRDFASQIEQAAPLQGNIINIVDQRVMNLRPDFMSYTLSKSALWTLTRTTAMALAPRIRVNAIGPGPTLANSRQSEESFRLQCQSVPLGYGANPDDIAEGVAFILKATSMTGEFIALDGGQHLPSSRATED</sequence>
<evidence type="ECO:0000256" key="1">
    <source>
        <dbReference type="ARBA" id="ARBA00006484"/>
    </source>
</evidence>
<evidence type="ECO:0000313" key="4">
    <source>
        <dbReference type="Proteomes" id="UP001161409"/>
    </source>
</evidence>
<dbReference type="Pfam" id="PF13561">
    <property type="entry name" value="adh_short_C2"/>
    <property type="match status" value="1"/>
</dbReference>
<dbReference type="RefSeq" id="WP_169560306.1">
    <property type="nucleotide sequence ID" value="NZ_BSNF01000006.1"/>
</dbReference>
<dbReference type="InterPro" id="IPR002347">
    <property type="entry name" value="SDR_fam"/>
</dbReference>
<dbReference type="Gene3D" id="3.40.50.720">
    <property type="entry name" value="NAD(P)-binding Rossmann-like Domain"/>
    <property type="match status" value="1"/>
</dbReference>
<reference evidence="3" key="1">
    <citation type="journal article" date="2014" name="Int. J. Syst. Evol. Microbiol.">
        <title>Complete genome of a new Firmicutes species belonging to the dominant human colonic microbiota ('Ruminococcus bicirculans') reveals two chromosomes and a selective capacity to utilize plant glucans.</title>
        <authorList>
            <consortium name="NISC Comparative Sequencing Program"/>
            <person name="Wegmann U."/>
            <person name="Louis P."/>
            <person name="Goesmann A."/>
            <person name="Henrissat B."/>
            <person name="Duncan S.H."/>
            <person name="Flint H.J."/>
        </authorList>
    </citation>
    <scope>NUCLEOTIDE SEQUENCE</scope>
    <source>
        <strain evidence="3">NBRC 103408</strain>
    </source>
</reference>
<dbReference type="NCBIfam" id="NF006597">
    <property type="entry name" value="PRK09134.1"/>
    <property type="match status" value="1"/>
</dbReference>
<dbReference type="PRINTS" id="PR00081">
    <property type="entry name" value="GDHRDH"/>
</dbReference>
<evidence type="ECO:0000313" key="3">
    <source>
        <dbReference type="EMBL" id="GLQ06250.1"/>
    </source>
</evidence>
<dbReference type="Proteomes" id="UP001161409">
    <property type="component" value="Unassembled WGS sequence"/>
</dbReference>
<proteinExistence type="inferred from homology"/>
<dbReference type="InterPro" id="IPR036291">
    <property type="entry name" value="NAD(P)-bd_dom_sf"/>
</dbReference>
<dbReference type="PRINTS" id="PR00080">
    <property type="entry name" value="SDRFAMILY"/>
</dbReference>
<dbReference type="PANTHER" id="PTHR43639:SF1">
    <property type="entry name" value="SHORT-CHAIN DEHYDROGENASE_REDUCTASE FAMILY PROTEIN"/>
    <property type="match status" value="1"/>
</dbReference>
<organism evidence="3 4">
    <name type="scientific">Sneathiella chinensis</name>
    <dbReference type="NCBI Taxonomy" id="349750"/>
    <lineage>
        <taxon>Bacteria</taxon>
        <taxon>Pseudomonadati</taxon>
        <taxon>Pseudomonadota</taxon>
        <taxon>Alphaproteobacteria</taxon>
        <taxon>Sneathiellales</taxon>
        <taxon>Sneathiellaceae</taxon>
        <taxon>Sneathiella</taxon>
    </lineage>
</organism>
<comment type="caution">
    <text evidence="3">The sequence shown here is derived from an EMBL/GenBank/DDBJ whole genome shotgun (WGS) entry which is preliminary data.</text>
</comment>
<protein>
    <submittedName>
        <fullName evidence="3">Short chain dehydrogenase</fullName>
    </submittedName>
</protein>
<comment type="similarity">
    <text evidence="1">Belongs to the short-chain dehydrogenases/reductases (SDR) family.</text>
</comment>